<proteinExistence type="predicted"/>
<sequence>MKEKFYYLRKANGSGLHRCGVVYLIEEHCNWKARGVALCNESEDRFIKNSDLEMKVIGGIERAKGRAERALKRMKSTGKIKRKEALEKVQGLGIEYKSELNPILNHFEEQILKDKKKETLLQDGEFRSID</sequence>
<accession>A0A6M3JUV2</accession>
<name>A0A6M3JUV2_9ZZZZ</name>
<reference evidence="1" key="1">
    <citation type="submission" date="2020-03" db="EMBL/GenBank/DDBJ databases">
        <title>The deep terrestrial virosphere.</title>
        <authorList>
            <person name="Holmfeldt K."/>
            <person name="Nilsson E."/>
            <person name="Simone D."/>
            <person name="Lopez-Fernandez M."/>
            <person name="Wu X."/>
            <person name="de Brujin I."/>
            <person name="Lundin D."/>
            <person name="Andersson A."/>
            <person name="Bertilsson S."/>
            <person name="Dopson M."/>
        </authorList>
    </citation>
    <scope>NUCLEOTIDE SEQUENCE</scope>
    <source>
        <strain evidence="1">MM415A02260</strain>
    </source>
</reference>
<evidence type="ECO:0000313" key="1">
    <source>
        <dbReference type="EMBL" id="QJA73754.1"/>
    </source>
</evidence>
<dbReference type="EMBL" id="MT142050">
    <property type="protein sequence ID" value="QJA73754.1"/>
    <property type="molecule type" value="Genomic_DNA"/>
</dbReference>
<protein>
    <submittedName>
        <fullName evidence="1">Uncharacterized protein</fullName>
    </submittedName>
</protein>
<gene>
    <name evidence="1" type="ORF">MM415A02260_0010</name>
</gene>
<dbReference type="AlphaFoldDB" id="A0A6M3JUV2"/>
<organism evidence="1">
    <name type="scientific">viral metagenome</name>
    <dbReference type="NCBI Taxonomy" id="1070528"/>
    <lineage>
        <taxon>unclassified sequences</taxon>
        <taxon>metagenomes</taxon>
        <taxon>organismal metagenomes</taxon>
    </lineage>
</organism>